<dbReference type="InParanoid" id="L0HAV9"/>
<reference evidence="1 2" key="2">
    <citation type="journal article" date="2014" name="Genome Announc.">
        <title>Complete Genome Sequence of Methanoregula formicica SMSPT, a Mesophilic Hydrogenotrophic Methanogen Isolated from a Methanogenic Upflow Anaerobic Sludge Blanket Reactor.</title>
        <authorList>
            <person name="Yamamoto K."/>
            <person name="Tamaki H."/>
            <person name="Cadillo-Quiroz H."/>
            <person name="Imachi H."/>
            <person name="Kyrpides N."/>
            <person name="Woyke T."/>
            <person name="Goodwin L."/>
            <person name="Zinder S.H."/>
            <person name="Kamagata Y."/>
            <person name="Liu W.T."/>
        </authorList>
    </citation>
    <scope>NUCLEOTIDE SEQUENCE [LARGE SCALE GENOMIC DNA]</scope>
    <source>
        <strain evidence="2">DSM 22288 / NBRC 105244 / SMSP</strain>
    </source>
</reference>
<accession>L0HAV9</accession>
<keyword evidence="2" id="KW-1185">Reference proteome</keyword>
<evidence type="ECO:0000313" key="2">
    <source>
        <dbReference type="Proteomes" id="UP000010824"/>
    </source>
</evidence>
<gene>
    <name evidence="1" type="ordered locus">Metfor_0054</name>
</gene>
<dbReference type="GeneID" id="14308727"/>
<dbReference type="AlphaFoldDB" id="L0HAV9"/>
<evidence type="ECO:0000313" key="1">
    <source>
        <dbReference type="EMBL" id="AGB01140.1"/>
    </source>
</evidence>
<protein>
    <submittedName>
        <fullName evidence="1">Uncharacterized protein</fullName>
    </submittedName>
</protein>
<sequence length="68" mass="7847">MKRGRPSTIGIDNAIPIAKKRGCMMRVTYSSDSVCDFFIRPVTHVAFIRLIRIEKIVAPVNEIEHEYR</sequence>
<organism evidence="1 2">
    <name type="scientific">Methanoregula formicica (strain DSM 22288 / NBRC 105244 / SMSP)</name>
    <dbReference type="NCBI Taxonomy" id="593750"/>
    <lineage>
        <taxon>Archaea</taxon>
        <taxon>Methanobacteriati</taxon>
        <taxon>Methanobacteriota</taxon>
        <taxon>Stenosarchaea group</taxon>
        <taxon>Methanomicrobia</taxon>
        <taxon>Methanomicrobiales</taxon>
        <taxon>Methanoregulaceae</taxon>
        <taxon>Methanoregula</taxon>
    </lineage>
</organism>
<dbReference type="eggNOG" id="arCOG09441">
    <property type="taxonomic scope" value="Archaea"/>
</dbReference>
<proteinExistence type="predicted"/>
<reference evidence="2" key="1">
    <citation type="submission" date="2011-12" db="EMBL/GenBank/DDBJ databases">
        <title>Complete sequence of Methanoregula formicicum SMSP.</title>
        <authorList>
            <person name="Lucas S."/>
            <person name="Han J."/>
            <person name="Lapidus A."/>
            <person name="Cheng J.-F."/>
            <person name="Goodwin L."/>
            <person name="Pitluck S."/>
            <person name="Peters L."/>
            <person name="Ovchinnikova G."/>
            <person name="Teshima H."/>
            <person name="Detter J.C."/>
            <person name="Han C."/>
            <person name="Tapia R."/>
            <person name="Land M."/>
            <person name="Hauser L."/>
            <person name="Kyrpides N."/>
            <person name="Ivanova N."/>
            <person name="Pagani I."/>
            <person name="Imachi H."/>
            <person name="Tamaki H."/>
            <person name="Sekiguchi Y."/>
            <person name="Kamagata Y."/>
            <person name="Cadillo-Quiroz H."/>
            <person name="Zinder S."/>
            <person name="Liu W.-T."/>
            <person name="Woyke T."/>
        </authorList>
    </citation>
    <scope>NUCLEOTIDE SEQUENCE [LARGE SCALE GENOMIC DNA]</scope>
    <source>
        <strain evidence="2">DSM 22288 / NBRC 105244 / SMSP</strain>
    </source>
</reference>
<dbReference type="RefSeq" id="WP_015284104.1">
    <property type="nucleotide sequence ID" value="NC_019943.1"/>
</dbReference>
<dbReference type="EMBL" id="CP003167">
    <property type="protein sequence ID" value="AGB01140.1"/>
    <property type="molecule type" value="Genomic_DNA"/>
</dbReference>
<dbReference type="KEGG" id="mfo:Metfor_0054"/>
<dbReference type="HOGENOM" id="CLU_2784072_0_0_2"/>
<name>L0HAV9_METFS</name>
<dbReference type="Proteomes" id="UP000010824">
    <property type="component" value="Chromosome"/>
</dbReference>